<dbReference type="PROSITE" id="PS00018">
    <property type="entry name" value="EF_HAND_1"/>
    <property type="match status" value="3"/>
</dbReference>
<dbReference type="SUPFAM" id="SSF81995">
    <property type="entry name" value="beta-sandwich domain of Sec23/24"/>
    <property type="match status" value="1"/>
</dbReference>
<feature type="domain" description="EF-hand" evidence="7">
    <location>
        <begin position="146"/>
        <end position="181"/>
    </location>
</feature>
<keyword evidence="4" id="KW-0677">Repeat</keyword>
<keyword evidence="3" id="KW-0479">Metal-binding</keyword>
<dbReference type="GO" id="GO:0048306">
    <property type="term" value="F:calcium-dependent protein binding"/>
    <property type="evidence" value="ECO:0007669"/>
    <property type="project" value="UniProtKB-ARBA"/>
</dbReference>
<dbReference type="OrthoDB" id="186625at2759"/>
<dbReference type="InterPro" id="IPR051426">
    <property type="entry name" value="Peflin/Sorcin_CaBP"/>
</dbReference>
<evidence type="ECO:0000256" key="2">
    <source>
        <dbReference type="ARBA" id="ARBA00022490"/>
    </source>
</evidence>
<evidence type="ECO:0000313" key="10">
    <source>
        <dbReference type="EMBL" id="PAA78269.1"/>
    </source>
</evidence>
<dbReference type="PROSITE" id="PS50222">
    <property type="entry name" value="EF_HAND_2"/>
    <property type="match status" value="2"/>
</dbReference>
<name>A0A267DW60_9PLAT</name>
<proteinExistence type="predicted"/>
<dbReference type="Pfam" id="PF13499">
    <property type="entry name" value="EF-hand_7"/>
    <property type="match status" value="1"/>
</dbReference>
<dbReference type="PANTHER" id="PTHR46212">
    <property type="entry name" value="PEFLIN"/>
    <property type="match status" value="1"/>
</dbReference>
<feature type="non-terminal residue" evidence="8">
    <location>
        <position position="1"/>
    </location>
</feature>
<gene>
    <name evidence="9" type="ORF">BOX15_Mlig009381g3</name>
    <name evidence="8" type="ORF">BOX15_Mlig017003g2</name>
    <name evidence="10" type="ORF">BOX15_Mlig020663g1</name>
</gene>
<comment type="subcellular location">
    <subcellularLocation>
        <location evidence="1">Cytoplasm</location>
    </subcellularLocation>
</comment>
<dbReference type="SUPFAM" id="SSF47473">
    <property type="entry name" value="EF-hand"/>
    <property type="match status" value="1"/>
</dbReference>
<dbReference type="EMBL" id="NIVC01001013">
    <property type="protein sequence ID" value="PAA73403.1"/>
    <property type="molecule type" value="Genomic_DNA"/>
</dbReference>
<dbReference type="AlphaFoldDB" id="A0A267DW60"/>
<evidence type="ECO:0000256" key="6">
    <source>
        <dbReference type="SAM" id="MobiDB-lite"/>
    </source>
</evidence>
<evidence type="ECO:0000256" key="1">
    <source>
        <dbReference type="ARBA" id="ARBA00004496"/>
    </source>
</evidence>
<evidence type="ECO:0000256" key="5">
    <source>
        <dbReference type="ARBA" id="ARBA00022837"/>
    </source>
</evidence>
<dbReference type="GO" id="GO:0005509">
    <property type="term" value="F:calcium ion binding"/>
    <property type="evidence" value="ECO:0007669"/>
    <property type="project" value="InterPro"/>
</dbReference>
<comment type="caution">
    <text evidence="8">The sequence shown here is derived from an EMBL/GenBank/DDBJ whole genome shotgun (WGS) entry which is preliminary data.</text>
</comment>
<feature type="compositionally biased region" description="Pro residues" evidence="6">
    <location>
        <begin position="85"/>
        <end position="103"/>
    </location>
</feature>
<dbReference type="InterPro" id="IPR018247">
    <property type="entry name" value="EF_Hand_1_Ca_BS"/>
</dbReference>
<organism evidence="8 11">
    <name type="scientific">Macrostomum lignano</name>
    <dbReference type="NCBI Taxonomy" id="282301"/>
    <lineage>
        <taxon>Eukaryota</taxon>
        <taxon>Metazoa</taxon>
        <taxon>Spiralia</taxon>
        <taxon>Lophotrochozoa</taxon>
        <taxon>Platyhelminthes</taxon>
        <taxon>Rhabditophora</taxon>
        <taxon>Macrostomorpha</taxon>
        <taxon>Macrostomida</taxon>
        <taxon>Macrostomidae</taxon>
        <taxon>Macrostomum</taxon>
    </lineage>
</organism>
<evidence type="ECO:0000313" key="8">
    <source>
        <dbReference type="EMBL" id="PAA52819.1"/>
    </source>
</evidence>
<evidence type="ECO:0000313" key="11">
    <source>
        <dbReference type="Proteomes" id="UP000215902"/>
    </source>
</evidence>
<dbReference type="STRING" id="282301.A0A267DW60"/>
<dbReference type="SMART" id="SM00054">
    <property type="entry name" value="EFh"/>
    <property type="match status" value="3"/>
</dbReference>
<dbReference type="Gene3D" id="1.10.238.10">
    <property type="entry name" value="EF-hand"/>
    <property type="match status" value="1"/>
</dbReference>
<keyword evidence="5" id="KW-0106">Calcium</keyword>
<evidence type="ECO:0000256" key="4">
    <source>
        <dbReference type="ARBA" id="ARBA00022737"/>
    </source>
</evidence>
<feature type="region of interest" description="Disordered" evidence="6">
    <location>
        <begin position="1"/>
        <end position="108"/>
    </location>
</feature>
<dbReference type="InterPro" id="IPR002048">
    <property type="entry name" value="EF_hand_dom"/>
</dbReference>
<evidence type="ECO:0000256" key="3">
    <source>
        <dbReference type="ARBA" id="ARBA00022723"/>
    </source>
</evidence>
<dbReference type="EMBL" id="NIVC01000696">
    <property type="protein sequence ID" value="PAA78269.1"/>
    <property type="molecule type" value="Genomic_DNA"/>
</dbReference>
<sequence length="272" mass="30359">NIPSYGDAAGVPPPPAYEDAAGANRGGAGSHPGYPAQQQQPPYNPQFNPQQQQQQQPYNPQFNPQQQQQPYNPQFNPQQQQTPYPQQPPYNPQQQQPGPPPPSLQLASNVNPEVASWFAVVDENRDGAITVSELQSALINDDGRSFELATCQMLVNMFDSDRSGTIDVREFEAIFNFVRHWRAVFVDFDASRSRQLTPMELGNALNRVHSCAFSPRFIDQAARRFARPPAMEVGLDSFISLNALIASAAHRYRTEGRGAPYEDFLLNCIMRA</sequence>
<evidence type="ECO:0000313" key="9">
    <source>
        <dbReference type="EMBL" id="PAA73403.1"/>
    </source>
</evidence>
<feature type="compositionally biased region" description="Low complexity" evidence="6">
    <location>
        <begin position="37"/>
        <end position="84"/>
    </location>
</feature>
<protein>
    <recommendedName>
        <fullName evidence="7">EF-hand domain-containing protein</fullName>
    </recommendedName>
</protein>
<dbReference type="InterPro" id="IPR011992">
    <property type="entry name" value="EF-hand-dom_pair"/>
</dbReference>
<dbReference type="PANTHER" id="PTHR46212:SF3">
    <property type="entry name" value="GH27120P"/>
    <property type="match status" value="1"/>
</dbReference>
<evidence type="ECO:0000259" key="7">
    <source>
        <dbReference type="PROSITE" id="PS50222"/>
    </source>
</evidence>
<dbReference type="Proteomes" id="UP000215902">
    <property type="component" value="Unassembled WGS sequence"/>
</dbReference>
<keyword evidence="11" id="KW-1185">Reference proteome</keyword>
<feature type="domain" description="EF-hand" evidence="7">
    <location>
        <begin position="109"/>
        <end position="144"/>
    </location>
</feature>
<reference evidence="8 11" key="1">
    <citation type="submission" date="2017-06" db="EMBL/GenBank/DDBJ databases">
        <title>A platform for efficient transgenesis in Macrostomum lignano, a flatworm model organism for stem cell research.</title>
        <authorList>
            <person name="Berezikov E."/>
        </authorList>
    </citation>
    <scope>NUCLEOTIDE SEQUENCE [LARGE SCALE GENOMIC DNA]</scope>
    <source>
        <strain evidence="8">DV1</strain>
        <tissue evidence="8">Whole organism</tissue>
    </source>
</reference>
<keyword evidence="2" id="KW-0963">Cytoplasm</keyword>
<dbReference type="GO" id="GO:0005737">
    <property type="term" value="C:cytoplasm"/>
    <property type="evidence" value="ECO:0007669"/>
    <property type="project" value="UniProtKB-SubCell"/>
</dbReference>
<dbReference type="EMBL" id="NIVC01003179">
    <property type="protein sequence ID" value="PAA52819.1"/>
    <property type="molecule type" value="Genomic_DNA"/>
</dbReference>
<accession>A0A267DW60</accession>